<protein>
    <submittedName>
        <fullName evidence="2">Uncharacterized protein</fullName>
    </submittedName>
</protein>
<organism evidence="2 3">
    <name type="scientific">Tulasnella calospora MUT 4182</name>
    <dbReference type="NCBI Taxonomy" id="1051891"/>
    <lineage>
        <taxon>Eukaryota</taxon>
        <taxon>Fungi</taxon>
        <taxon>Dikarya</taxon>
        <taxon>Basidiomycota</taxon>
        <taxon>Agaricomycotina</taxon>
        <taxon>Agaricomycetes</taxon>
        <taxon>Cantharellales</taxon>
        <taxon>Tulasnellaceae</taxon>
        <taxon>Tulasnella</taxon>
    </lineage>
</organism>
<accession>A0A0C3QGI1</accession>
<feature type="non-terminal residue" evidence="2">
    <location>
        <position position="1"/>
    </location>
</feature>
<gene>
    <name evidence="2" type="ORF">M407DRAFT_212400</name>
</gene>
<feature type="compositionally biased region" description="Polar residues" evidence="1">
    <location>
        <begin position="156"/>
        <end position="167"/>
    </location>
</feature>
<evidence type="ECO:0000256" key="1">
    <source>
        <dbReference type="SAM" id="MobiDB-lite"/>
    </source>
</evidence>
<reference evidence="3" key="2">
    <citation type="submission" date="2015-01" db="EMBL/GenBank/DDBJ databases">
        <title>Evolutionary Origins and Diversification of the Mycorrhizal Mutualists.</title>
        <authorList>
            <consortium name="DOE Joint Genome Institute"/>
            <consortium name="Mycorrhizal Genomics Consortium"/>
            <person name="Kohler A."/>
            <person name="Kuo A."/>
            <person name="Nagy L.G."/>
            <person name="Floudas D."/>
            <person name="Copeland A."/>
            <person name="Barry K.W."/>
            <person name="Cichocki N."/>
            <person name="Veneault-Fourrey C."/>
            <person name="LaButti K."/>
            <person name="Lindquist E.A."/>
            <person name="Lipzen A."/>
            <person name="Lundell T."/>
            <person name="Morin E."/>
            <person name="Murat C."/>
            <person name="Riley R."/>
            <person name="Ohm R."/>
            <person name="Sun H."/>
            <person name="Tunlid A."/>
            <person name="Henrissat B."/>
            <person name="Grigoriev I.V."/>
            <person name="Hibbett D.S."/>
            <person name="Martin F."/>
        </authorList>
    </citation>
    <scope>NUCLEOTIDE SEQUENCE [LARGE SCALE GENOMIC DNA]</scope>
    <source>
        <strain evidence="3">MUT 4182</strain>
    </source>
</reference>
<dbReference type="AlphaFoldDB" id="A0A0C3QGI1"/>
<feature type="region of interest" description="Disordered" evidence="1">
    <location>
        <begin position="128"/>
        <end position="167"/>
    </location>
</feature>
<evidence type="ECO:0000313" key="3">
    <source>
        <dbReference type="Proteomes" id="UP000054248"/>
    </source>
</evidence>
<name>A0A0C3QGI1_9AGAM</name>
<dbReference type="OrthoDB" id="3353982at2759"/>
<keyword evidence="3" id="KW-1185">Reference proteome</keyword>
<evidence type="ECO:0000313" key="2">
    <source>
        <dbReference type="EMBL" id="KIO24614.1"/>
    </source>
</evidence>
<dbReference type="Proteomes" id="UP000054248">
    <property type="component" value="Unassembled WGS sequence"/>
</dbReference>
<proteinExistence type="predicted"/>
<dbReference type="EMBL" id="KN823058">
    <property type="protein sequence ID" value="KIO24614.1"/>
    <property type="molecule type" value="Genomic_DNA"/>
</dbReference>
<reference evidence="2 3" key="1">
    <citation type="submission" date="2014-04" db="EMBL/GenBank/DDBJ databases">
        <authorList>
            <consortium name="DOE Joint Genome Institute"/>
            <person name="Kuo A."/>
            <person name="Girlanda M."/>
            <person name="Perotto S."/>
            <person name="Kohler A."/>
            <person name="Nagy L.G."/>
            <person name="Floudas D."/>
            <person name="Copeland A."/>
            <person name="Barry K.W."/>
            <person name="Cichocki N."/>
            <person name="Veneault-Fourrey C."/>
            <person name="LaButti K."/>
            <person name="Lindquist E.A."/>
            <person name="Lipzen A."/>
            <person name="Lundell T."/>
            <person name="Morin E."/>
            <person name="Murat C."/>
            <person name="Sun H."/>
            <person name="Tunlid A."/>
            <person name="Henrissat B."/>
            <person name="Grigoriev I.V."/>
            <person name="Hibbett D.S."/>
            <person name="Martin F."/>
            <person name="Nordberg H.P."/>
            <person name="Cantor M.N."/>
            <person name="Hua S.X."/>
        </authorList>
    </citation>
    <scope>NUCLEOTIDE SEQUENCE [LARGE SCALE GENOMIC DNA]</scope>
    <source>
        <strain evidence="2 3">MUT 4182</strain>
    </source>
</reference>
<dbReference type="HOGENOM" id="CLU_846120_0_0_1"/>
<feature type="compositionally biased region" description="Basic and acidic residues" evidence="1">
    <location>
        <begin position="128"/>
        <end position="137"/>
    </location>
</feature>
<sequence length="329" mass="36294">QPIVFFSLDPITTLAKSPIALHVKHLRFRVPLRTIWNKICEPNAFPSVEILDLSTSPVHPEQAAIALLNGFPRLRHLIVDGSGFGGSGSEQSEWRTLGRAMAMAGVRKAREKERELKNLDATKIHRLLETARRRDTSAESSNEVPGESSLEDPSMKAQTPQTDPTSSTLKLAKFRILPAYPRLLSISSALTLNEGHEGGPPDLALYAKDFHSGWLDGIARLREHRERAMAFGRSASVRVLRFDTDSSHRHCEAYGAEELVDVEDHGVSDLSIDRSHAPPLLCFGCERDPSQQGLSHALVTVPHELGCGHAVGRERWMSELHIVPAGPDL</sequence>